<proteinExistence type="predicted"/>
<accession>A0ABQ2H3D1</accession>
<dbReference type="Proteomes" id="UP000616499">
    <property type="component" value="Unassembled WGS sequence"/>
</dbReference>
<gene>
    <name evidence="2" type="ORF">GCM10009425_47800</name>
</gene>
<dbReference type="SUPFAM" id="SSF56003">
    <property type="entry name" value="Molybdenum cofactor-binding domain"/>
    <property type="match status" value="1"/>
</dbReference>
<name>A0ABQ2H3D1_9PSED</name>
<reference evidence="3" key="1">
    <citation type="journal article" date="2019" name="Int. J. Syst. Evol. Microbiol.">
        <title>The Global Catalogue of Microorganisms (GCM) 10K type strain sequencing project: providing services to taxonomists for standard genome sequencing and annotation.</title>
        <authorList>
            <consortium name="The Broad Institute Genomics Platform"/>
            <consortium name="The Broad Institute Genome Sequencing Center for Infectious Disease"/>
            <person name="Wu L."/>
            <person name="Ma J."/>
        </authorList>
    </citation>
    <scope>NUCLEOTIDE SEQUENCE [LARGE SCALE GENOMIC DNA]</scope>
    <source>
        <strain evidence="3">JCM 13501</strain>
    </source>
</reference>
<keyword evidence="3" id="KW-1185">Reference proteome</keyword>
<dbReference type="EMBL" id="BMNW01000026">
    <property type="protein sequence ID" value="GGM31657.1"/>
    <property type="molecule type" value="Genomic_DNA"/>
</dbReference>
<comment type="caution">
    <text evidence="2">The sequence shown here is derived from an EMBL/GenBank/DDBJ whole genome shotgun (WGS) entry which is preliminary data.</text>
</comment>
<dbReference type="Pfam" id="PF02738">
    <property type="entry name" value="MoCoBD_1"/>
    <property type="match status" value="1"/>
</dbReference>
<organism evidence="2 3">
    <name type="scientific">Pseudomonas asuensis</name>
    <dbReference type="NCBI Taxonomy" id="1825787"/>
    <lineage>
        <taxon>Bacteria</taxon>
        <taxon>Pseudomonadati</taxon>
        <taxon>Pseudomonadota</taxon>
        <taxon>Gammaproteobacteria</taxon>
        <taxon>Pseudomonadales</taxon>
        <taxon>Pseudomonadaceae</taxon>
        <taxon>Pseudomonas</taxon>
    </lineage>
</organism>
<dbReference type="Gene3D" id="3.30.365.10">
    <property type="entry name" value="Aldehyde oxidase/xanthine dehydrogenase, molybdopterin binding domain"/>
    <property type="match status" value="1"/>
</dbReference>
<evidence type="ECO:0000313" key="2">
    <source>
        <dbReference type="EMBL" id="GGM31657.1"/>
    </source>
</evidence>
<protein>
    <recommendedName>
        <fullName evidence="1">Aldehyde oxidase/xanthine dehydrogenase first molybdopterin binding domain-containing protein</fullName>
    </recommendedName>
</protein>
<dbReference type="InterPro" id="IPR037165">
    <property type="entry name" value="AldOxase/xan_DH_Mopterin-bd_sf"/>
</dbReference>
<evidence type="ECO:0000313" key="3">
    <source>
        <dbReference type="Proteomes" id="UP000616499"/>
    </source>
</evidence>
<sequence length="46" mass="4992">MRAPGAAPGLFALESPMDEMAEVVGIDPLEFRKLNASTRDESKDMP</sequence>
<evidence type="ECO:0000259" key="1">
    <source>
        <dbReference type="Pfam" id="PF02738"/>
    </source>
</evidence>
<feature type="domain" description="Aldehyde oxidase/xanthine dehydrogenase first molybdopterin binding" evidence="1">
    <location>
        <begin position="1"/>
        <end position="36"/>
    </location>
</feature>
<dbReference type="InterPro" id="IPR008274">
    <property type="entry name" value="AldOxase/xan_DH_MoCoBD1"/>
</dbReference>